<name>A1WDV3_VEREI</name>
<dbReference type="RefSeq" id="WP_011807829.1">
    <property type="nucleotide sequence ID" value="NC_008786.1"/>
</dbReference>
<evidence type="ECO:0000313" key="4">
    <source>
        <dbReference type="Proteomes" id="UP000000374"/>
    </source>
</evidence>
<dbReference type="HOGENOM" id="CLU_688763_0_0_4"/>
<protein>
    <recommendedName>
        <fullName evidence="5">BIG2 domain-containing protein</fullName>
    </recommendedName>
</protein>
<evidence type="ECO:0008006" key="5">
    <source>
        <dbReference type="Google" id="ProtNLM"/>
    </source>
</evidence>
<feature type="region of interest" description="Disordered" evidence="1">
    <location>
        <begin position="380"/>
        <end position="400"/>
    </location>
</feature>
<accession>A1WDV3</accession>
<evidence type="ECO:0000313" key="3">
    <source>
        <dbReference type="EMBL" id="ABM55810.1"/>
    </source>
</evidence>
<dbReference type="KEGG" id="vei:Veis_0017"/>
<proteinExistence type="predicted"/>
<evidence type="ECO:0000256" key="2">
    <source>
        <dbReference type="SAM" id="SignalP"/>
    </source>
</evidence>
<sequence>MKNIFKTSVAISAVSLAALLLMSCGGANNGDPVGPIAKLRLKAPIGSLIAYAGGGWSDLTEVRGGTMPYGVFNNVQGLETYVDDDGVLMFRARGAGGDGEITVYDSSLPVQQVVIKGATKVIPMTCSSGVTISLVPNESRKFTIMGGIAPYTINNANAGAVTASISGSTATVTAKDLTATATSIVTVLDATGASCPAITVTVTASVQTSPPLTVDPTEITSSLRTTSRTMIVSGGTPPYTVVSTNQDVATASIAGSTITVNLHAIGSANIIVTDSKGQTIKSAPKVTVNTDVIDVEPDSYEINEDSTSSIKYLITGGKPNYTAMISLDDQEYIEVHTTNAAPYTLTVTKRRCVPENRTIPIDIYDVNLLKQTVRLTIKNTIRPGQPTNDADDTGKNCRTP</sequence>
<dbReference type="GeneID" id="76458775"/>
<organism evidence="3 4">
    <name type="scientific">Verminephrobacter eiseniae (strain EF01-2)</name>
    <dbReference type="NCBI Taxonomy" id="391735"/>
    <lineage>
        <taxon>Bacteria</taxon>
        <taxon>Pseudomonadati</taxon>
        <taxon>Pseudomonadota</taxon>
        <taxon>Betaproteobacteria</taxon>
        <taxon>Burkholderiales</taxon>
        <taxon>Comamonadaceae</taxon>
        <taxon>Verminephrobacter</taxon>
    </lineage>
</organism>
<dbReference type="AlphaFoldDB" id="A1WDV3"/>
<dbReference type="OrthoDB" id="8807767at2"/>
<reference evidence="4" key="1">
    <citation type="submission" date="2006-12" db="EMBL/GenBank/DDBJ databases">
        <title>Complete sequence of chromosome 1 of Verminephrobacter eiseniae EF01-2.</title>
        <authorList>
            <person name="Copeland A."/>
            <person name="Lucas S."/>
            <person name="Lapidus A."/>
            <person name="Barry K."/>
            <person name="Detter J.C."/>
            <person name="Glavina del Rio T."/>
            <person name="Dalin E."/>
            <person name="Tice H."/>
            <person name="Pitluck S."/>
            <person name="Chertkov O."/>
            <person name="Brettin T."/>
            <person name="Bruce D."/>
            <person name="Han C."/>
            <person name="Tapia R."/>
            <person name="Gilna P."/>
            <person name="Schmutz J."/>
            <person name="Larimer F."/>
            <person name="Land M."/>
            <person name="Hauser L."/>
            <person name="Kyrpides N."/>
            <person name="Kim E."/>
            <person name="Stahl D."/>
            <person name="Richardson P."/>
        </authorList>
    </citation>
    <scope>NUCLEOTIDE SEQUENCE [LARGE SCALE GENOMIC DNA]</scope>
    <source>
        <strain evidence="4">EF01-2</strain>
    </source>
</reference>
<keyword evidence="4" id="KW-1185">Reference proteome</keyword>
<dbReference type="Proteomes" id="UP000000374">
    <property type="component" value="Chromosome"/>
</dbReference>
<dbReference type="STRING" id="391735.Veis_0017"/>
<dbReference type="PROSITE" id="PS51257">
    <property type="entry name" value="PROKAR_LIPOPROTEIN"/>
    <property type="match status" value="1"/>
</dbReference>
<gene>
    <name evidence="3" type="ordered locus">Veis_0017</name>
</gene>
<evidence type="ECO:0000256" key="1">
    <source>
        <dbReference type="SAM" id="MobiDB-lite"/>
    </source>
</evidence>
<dbReference type="EMBL" id="CP000542">
    <property type="protein sequence ID" value="ABM55810.1"/>
    <property type="molecule type" value="Genomic_DNA"/>
</dbReference>
<feature type="chain" id="PRO_5002640332" description="BIG2 domain-containing protein" evidence="2">
    <location>
        <begin position="30"/>
        <end position="400"/>
    </location>
</feature>
<dbReference type="eggNOG" id="ENOG5034CD1">
    <property type="taxonomic scope" value="Bacteria"/>
</dbReference>
<feature type="signal peptide" evidence="2">
    <location>
        <begin position="1"/>
        <end position="29"/>
    </location>
</feature>
<keyword evidence="2" id="KW-0732">Signal</keyword>